<dbReference type="KEGG" id="ssan:NX02_25905"/>
<dbReference type="EMBL" id="CP006644">
    <property type="protein sequence ID" value="AHE56785.1"/>
    <property type="molecule type" value="Genomic_DNA"/>
</dbReference>
<dbReference type="Pfam" id="PF02602">
    <property type="entry name" value="HEM4"/>
    <property type="match status" value="1"/>
</dbReference>
<dbReference type="PATRIC" id="fig|1123269.5.peg.5082"/>
<feature type="transmembrane region" description="Helical" evidence="1">
    <location>
        <begin position="21"/>
        <end position="43"/>
    </location>
</feature>
<accession>W0AM55</accession>
<dbReference type="InterPro" id="IPR036108">
    <property type="entry name" value="4pyrrol_syn_uPrphyn_synt_sf"/>
</dbReference>
<evidence type="ECO:0000259" key="2">
    <source>
        <dbReference type="Pfam" id="PF02602"/>
    </source>
</evidence>
<dbReference type="HOGENOM" id="CLU_011276_10_2_5"/>
<proteinExistence type="predicted"/>
<feature type="domain" description="Tetrapyrrole biosynthesis uroporphyrinogen III synthase" evidence="2">
    <location>
        <begin position="16"/>
        <end position="213"/>
    </location>
</feature>
<evidence type="ECO:0000313" key="3">
    <source>
        <dbReference type="EMBL" id="AHE56785.1"/>
    </source>
</evidence>
<dbReference type="InterPro" id="IPR003754">
    <property type="entry name" value="4pyrrol_synth_uPrphyn_synth"/>
</dbReference>
<evidence type="ECO:0000313" key="4">
    <source>
        <dbReference type="Proteomes" id="UP000018851"/>
    </source>
</evidence>
<dbReference type="AlphaFoldDB" id="W0AM55"/>
<name>W0AM55_9SPHN</name>
<dbReference type="Proteomes" id="UP000018851">
    <property type="component" value="Chromosome"/>
</dbReference>
<dbReference type="Gene3D" id="3.40.50.10090">
    <property type="match status" value="2"/>
</dbReference>
<keyword evidence="1" id="KW-0472">Membrane</keyword>
<gene>
    <name evidence="3" type="ORF">NX02_25905</name>
</gene>
<keyword evidence="1" id="KW-1133">Transmembrane helix</keyword>
<dbReference type="GO" id="GO:0033014">
    <property type="term" value="P:tetrapyrrole biosynthetic process"/>
    <property type="evidence" value="ECO:0007669"/>
    <property type="project" value="InterPro"/>
</dbReference>
<reference evidence="3 4" key="1">
    <citation type="submission" date="2013-07" db="EMBL/GenBank/DDBJ databases">
        <title>Completed genome of Sphingomonas sanxanigenens NX02.</title>
        <authorList>
            <person name="Ma T."/>
            <person name="Huang H."/>
            <person name="Wu M."/>
            <person name="Li X."/>
            <person name="Li G."/>
        </authorList>
    </citation>
    <scope>NUCLEOTIDE SEQUENCE [LARGE SCALE GENOMIC DNA]</scope>
    <source>
        <strain evidence="3 4">NX02</strain>
    </source>
</reference>
<dbReference type="STRING" id="1123269.NX02_25905"/>
<feature type="transmembrane region" description="Helical" evidence="1">
    <location>
        <begin position="63"/>
        <end position="86"/>
    </location>
</feature>
<dbReference type="RefSeq" id="WP_025294888.1">
    <property type="nucleotide sequence ID" value="NZ_CP006644.1"/>
</dbReference>
<sequence>MTARLLILRPQPGADATAARAAALGFGSVVAPLFTVAPVRWAAPDPAAFDAVMMTSANAARLGGAALATYLALPLYAVGAATAAAARDAGFVDIRTGDRDAAALVERAARDGVSRLLHLAGADHIALDAPGISRIIVYAAVERADPLAGVVIDAATIALLHSPRAAAVLAALLPPEARSRLRIAAISAATARAAGDGWRAVAVAGSPADPALLAAAAGLCDVNPDSE</sequence>
<evidence type="ECO:0000256" key="1">
    <source>
        <dbReference type="SAM" id="Phobius"/>
    </source>
</evidence>
<dbReference type="OrthoDB" id="7424801at2"/>
<dbReference type="eggNOG" id="COG1587">
    <property type="taxonomic scope" value="Bacteria"/>
</dbReference>
<protein>
    <recommendedName>
        <fullName evidence="2">Tetrapyrrole biosynthesis uroporphyrinogen III synthase domain-containing protein</fullName>
    </recommendedName>
</protein>
<keyword evidence="1" id="KW-0812">Transmembrane</keyword>
<dbReference type="SUPFAM" id="SSF69618">
    <property type="entry name" value="HemD-like"/>
    <property type="match status" value="1"/>
</dbReference>
<dbReference type="GO" id="GO:0004852">
    <property type="term" value="F:uroporphyrinogen-III synthase activity"/>
    <property type="evidence" value="ECO:0007669"/>
    <property type="project" value="InterPro"/>
</dbReference>
<keyword evidence="4" id="KW-1185">Reference proteome</keyword>
<organism evidence="3 4">
    <name type="scientific">Sphingomonas sanxanigenens DSM 19645 = NX02</name>
    <dbReference type="NCBI Taxonomy" id="1123269"/>
    <lineage>
        <taxon>Bacteria</taxon>
        <taxon>Pseudomonadati</taxon>
        <taxon>Pseudomonadota</taxon>
        <taxon>Alphaproteobacteria</taxon>
        <taxon>Sphingomonadales</taxon>
        <taxon>Sphingomonadaceae</taxon>
        <taxon>Sphingomonas</taxon>
    </lineage>
</organism>